<dbReference type="STRING" id="280699.M1V684"/>
<dbReference type="EMBL" id="AP006499">
    <property type="protein sequence ID" value="BAM81950.1"/>
    <property type="molecule type" value="Genomic_DNA"/>
</dbReference>
<evidence type="ECO:0000256" key="5">
    <source>
        <dbReference type="ARBA" id="ARBA00022640"/>
    </source>
</evidence>
<dbReference type="RefSeq" id="XP_005537986.1">
    <property type="nucleotide sequence ID" value="XM_005537929.1"/>
</dbReference>
<feature type="transmembrane region" description="Helical" evidence="14">
    <location>
        <begin position="597"/>
        <end position="615"/>
    </location>
</feature>
<feature type="region of interest" description="Disordered" evidence="13">
    <location>
        <begin position="150"/>
        <end position="187"/>
    </location>
</feature>
<dbReference type="PANTHER" id="PTHR31412:SF0">
    <property type="entry name" value="ZINC METALLOPROTEASE EGY1, CHLOROPLASTIC-RELATED"/>
    <property type="match status" value="1"/>
</dbReference>
<keyword evidence="12" id="KW-0175">Coiled coil</keyword>
<dbReference type="KEGG" id="cme:CYME_CMQ013C"/>
<dbReference type="HOGENOM" id="CLU_438305_0_0_1"/>
<comment type="subcellular location">
    <subcellularLocation>
        <location evidence="1">Membrane</location>
        <topology evidence="1">Multi-pass membrane protein</topology>
    </subcellularLocation>
    <subcellularLocation>
        <location evidence="2">Plastid</location>
        <location evidence="2">Chloroplast</location>
    </subcellularLocation>
</comment>
<evidence type="ECO:0000256" key="3">
    <source>
        <dbReference type="ARBA" id="ARBA00007931"/>
    </source>
</evidence>
<sequence>MFCITSTFTSPVHSSRAGGSVYACKLRRKSLRKHVLTQPWPQTLRLCAAGSVGDDSASESGVEPGMPPEKAQVTSSATDPELERLRLAVERAKLEAERARLQAEKARLEAEKAKIEAEKQRLAKEKEKEKAALAAKGTAAVASGIAQPAANTDATAGAQQSGTRSPTNDAGGKQPERGSAPLNNTDPALRRAIESGMLDERSMALLSQMGSFVLGGGISDDDLKLLQEKVLTFDTFMANQITRTPIGVVIRGRLRVQNPSEAYQRLEMALANTGLNQRLRLFLMEDPRSPFLTDDELLVDSADESARLRSPPIIVVMPITSEPAGIGIWQYLLASVLGVTALFTTFGYGVGVFGLSPDFAQQIARGNIDVVSETLPVSIGAVGILVAHELGHRIAGAVRGVKQGLSFVIPSLQIGYYGCVTPLKSFPRNRSSLFDVAVAGPVAGLVSSVVALLAGLVLTVQQGSTPLDWFPQIPSALFDASLFIGTLGKAILPQSALSQPTIAVHPLFVVGYTGLLSQALQLLPIGRTDGGRMVQAAFGRRIAGRVSGITLLLQALASVLGNSPLLLFYGLVVIFLQREQELPCLDEVSEPDNARRVTTFVLLLITMLILLPFPSQFGDITGQF</sequence>
<dbReference type="Pfam" id="PF02163">
    <property type="entry name" value="Peptidase_M50"/>
    <property type="match status" value="1"/>
</dbReference>
<organism evidence="16 17">
    <name type="scientific">Cyanidioschyzon merolae (strain NIES-3377 / 10D)</name>
    <name type="common">Unicellular red alga</name>
    <dbReference type="NCBI Taxonomy" id="280699"/>
    <lineage>
        <taxon>Eukaryota</taxon>
        <taxon>Rhodophyta</taxon>
        <taxon>Bangiophyceae</taxon>
        <taxon>Cyanidiales</taxon>
        <taxon>Cyanidiaceae</taxon>
        <taxon>Cyanidioschyzon</taxon>
    </lineage>
</organism>
<keyword evidence="10 14" id="KW-1133">Transmembrane helix</keyword>
<evidence type="ECO:0000256" key="6">
    <source>
        <dbReference type="ARBA" id="ARBA00022670"/>
    </source>
</evidence>
<proteinExistence type="inferred from homology"/>
<dbReference type="CDD" id="cd06160">
    <property type="entry name" value="S2P-M50_like_2"/>
    <property type="match status" value="1"/>
</dbReference>
<evidence type="ECO:0000256" key="12">
    <source>
        <dbReference type="SAM" id="Coils"/>
    </source>
</evidence>
<keyword evidence="8" id="KW-0378">Hydrolase</keyword>
<evidence type="ECO:0000256" key="10">
    <source>
        <dbReference type="ARBA" id="ARBA00022989"/>
    </source>
</evidence>
<feature type="region of interest" description="Disordered" evidence="13">
    <location>
        <begin position="51"/>
        <end position="81"/>
    </location>
</feature>
<dbReference type="GO" id="GO:0016020">
    <property type="term" value="C:membrane"/>
    <property type="evidence" value="ECO:0007669"/>
    <property type="project" value="UniProtKB-SubCell"/>
</dbReference>
<gene>
    <name evidence="16" type="ORF">CYME_CMQ013C</name>
</gene>
<keyword evidence="4" id="KW-0150">Chloroplast</keyword>
<dbReference type="InterPro" id="IPR044838">
    <property type="entry name" value="EGY1-like"/>
</dbReference>
<evidence type="ECO:0000256" key="8">
    <source>
        <dbReference type="ARBA" id="ARBA00022801"/>
    </source>
</evidence>
<dbReference type="PANTHER" id="PTHR31412">
    <property type="entry name" value="ZINC METALLOPROTEASE EGY1"/>
    <property type="match status" value="1"/>
</dbReference>
<evidence type="ECO:0000256" key="7">
    <source>
        <dbReference type="ARBA" id="ARBA00022692"/>
    </source>
</evidence>
<evidence type="ECO:0000256" key="1">
    <source>
        <dbReference type="ARBA" id="ARBA00004141"/>
    </source>
</evidence>
<dbReference type="eggNOG" id="ENOG502QUAP">
    <property type="taxonomic scope" value="Eukaryota"/>
</dbReference>
<keyword evidence="7 14" id="KW-0812">Transmembrane</keyword>
<feature type="coiled-coil region" evidence="12">
    <location>
        <begin position="82"/>
        <end position="136"/>
    </location>
</feature>
<protein>
    <recommendedName>
        <fullName evidence="15">Peptidase M50 domain-containing protein</fullName>
    </recommendedName>
</protein>
<feature type="domain" description="Peptidase M50" evidence="15">
    <location>
        <begin position="382"/>
        <end position="540"/>
    </location>
</feature>
<reference evidence="16 17" key="1">
    <citation type="journal article" date="2004" name="Nature">
        <title>Genome sequence of the ultrasmall unicellular red alga Cyanidioschyzon merolae 10D.</title>
        <authorList>
            <person name="Matsuzaki M."/>
            <person name="Misumi O."/>
            <person name="Shin-i T."/>
            <person name="Maruyama S."/>
            <person name="Takahara M."/>
            <person name="Miyagishima S."/>
            <person name="Mori T."/>
            <person name="Nishida K."/>
            <person name="Yagisawa F."/>
            <person name="Nishida K."/>
            <person name="Yoshida Y."/>
            <person name="Nishimura Y."/>
            <person name="Nakao S."/>
            <person name="Kobayashi T."/>
            <person name="Momoyama Y."/>
            <person name="Higashiyama T."/>
            <person name="Minoda A."/>
            <person name="Sano M."/>
            <person name="Nomoto H."/>
            <person name="Oishi K."/>
            <person name="Hayashi H."/>
            <person name="Ohta F."/>
            <person name="Nishizaka S."/>
            <person name="Haga S."/>
            <person name="Miura S."/>
            <person name="Morishita T."/>
            <person name="Kabeya Y."/>
            <person name="Terasawa K."/>
            <person name="Suzuki Y."/>
            <person name="Ishii Y."/>
            <person name="Asakawa S."/>
            <person name="Takano H."/>
            <person name="Ohta N."/>
            <person name="Kuroiwa H."/>
            <person name="Tanaka K."/>
            <person name="Shimizu N."/>
            <person name="Sugano S."/>
            <person name="Sato N."/>
            <person name="Nozaki H."/>
            <person name="Ogasawara N."/>
            <person name="Kohara Y."/>
            <person name="Kuroiwa T."/>
        </authorList>
    </citation>
    <scope>NUCLEOTIDE SEQUENCE [LARGE SCALE GENOMIC DNA]</scope>
    <source>
        <strain evidence="16 17">10D</strain>
    </source>
</reference>
<feature type="compositionally biased region" description="Polar residues" evidence="13">
    <location>
        <begin position="150"/>
        <end position="168"/>
    </location>
</feature>
<dbReference type="Proteomes" id="UP000007014">
    <property type="component" value="Chromosome 17"/>
</dbReference>
<feature type="transmembrane region" description="Helical" evidence="14">
    <location>
        <begin position="433"/>
        <end position="457"/>
    </location>
</feature>
<feature type="transmembrane region" description="Helical" evidence="14">
    <location>
        <begin position="551"/>
        <end position="576"/>
    </location>
</feature>
<dbReference type="GO" id="GO:0009507">
    <property type="term" value="C:chloroplast"/>
    <property type="evidence" value="ECO:0007669"/>
    <property type="project" value="UniProtKB-SubCell"/>
</dbReference>
<dbReference type="OMA" id="NAIDPPD"/>
<dbReference type="InterPro" id="IPR008915">
    <property type="entry name" value="Peptidase_M50"/>
</dbReference>
<dbReference type="GeneID" id="16996363"/>
<evidence type="ECO:0000256" key="11">
    <source>
        <dbReference type="ARBA" id="ARBA00023136"/>
    </source>
</evidence>
<dbReference type="GO" id="GO:0006508">
    <property type="term" value="P:proteolysis"/>
    <property type="evidence" value="ECO:0007669"/>
    <property type="project" value="UniProtKB-KW"/>
</dbReference>
<evidence type="ECO:0000256" key="4">
    <source>
        <dbReference type="ARBA" id="ARBA00022528"/>
    </source>
</evidence>
<evidence type="ECO:0000313" key="16">
    <source>
        <dbReference type="EMBL" id="BAM81950.1"/>
    </source>
</evidence>
<feature type="transmembrane region" description="Helical" evidence="14">
    <location>
        <begin position="328"/>
        <end position="355"/>
    </location>
</feature>
<evidence type="ECO:0000256" key="13">
    <source>
        <dbReference type="SAM" id="MobiDB-lite"/>
    </source>
</evidence>
<evidence type="ECO:0000256" key="9">
    <source>
        <dbReference type="ARBA" id="ARBA00022946"/>
    </source>
</evidence>
<keyword evidence="9" id="KW-0809">Transit peptide</keyword>
<dbReference type="AlphaFoldDB" id="M1V684"/>
<keyword evidence="5" id="KW-0934">Plastid</keyword>
<keyword evidence="11 14" id="KW-0472">Membrane</keyword>
<keyword evidence="6" id="KW-0645">Protease</keyword>
<reference evidence="16 17" key="2">
    <citation type="journal article" date="2007" name="BMC Biol.">
        <title>A 100%-complete sequence reveals unusually simple genomic features in the hot-spring red alga Cyanidioschyzon merolae.</title>
        <authorList>
            <person name="Nozaki H."/>
            <person name="Takano H."/>
            <person name="Misumi O."/>
            <person name="Terasawa K."/>
            <person name="Matsuzaki M."/>
            <person name="Maruyama S."/>
            <person name="Nishida K."/>
            <person name="Yagisawa F."/>
            <person name="Yoshida Y."/>
            <person name="Fujiwara T."/>
            <person name="Takio S."/>
            <person name="Tamura K."/>
            <person name="Chung S.J."/>
            <person name="Nakamura S."/>
            <person name="Kuroiwa H."/>
            <person name="Tanaka K."/>
            <person name="Sato N."/>
            <person name="Kuroiwa T."/>
        </authorList>
    </citation>
    <scope>NUCLEOTIDE SEQUENCE [LARGE SCALE GENOMIC DNA]</scope>
    <source>
        <strain evidence="16 17">10D</strain>
    </source>
</reference>
<dbReference type="Gramene" id="CMQ013CT">
    <property type="protein sequence ID" value="CMQ013CT"/>
    <property type="gene ID" value="CMQ013C"/>
</dbReference>
<evidence type="ECO:0000256" key="2">
    <source>
        <dbReference type="ARBA" id="ARBA00004229"/>
    </source>
</evidence>
<dbReference type="OrthoDB" id="195057at2759"/>
<evidence type="ECO:0000259" key="15">
    <source>
        <dbReference type="Pfam" id="PF02163"/>
    </source>
</evidence>
<keyword evidence="17" id="KW-1185">Reference proteome</keyword>
<accession>M1V684</accession>
<comment type="similarity">
    <text evidence="3">Belongs to the peptidase M50B family.</text>
</comment>
<name>M1V684_CYAM1</name>
<evidence type="ECO:0000313" key="17">
    <source>
        <dbReference type="Proteomes" id="UP000007014"/>
    </source>
</evidence>
<evidence type="ECO:0000256" key="14">
    <source>
        <dbReference type="SAM" id="Phobius"/>
    </source>
</evidence>
<dbReference type="GO" id="GO:0008233">
    <property type="term" value="F:peptidase activity"/>
    <property type="evidence" value="ECO:0007669"/>
    <property type="project" value="UniProtKB-KW"/>
</dbReference>